<keyword evidence="1" id="KW-0472">Membrane</keyword>
<protein>
    <recommendedName>
        <fullName evidence="4">NADH dehydrogenase subunit 6</fullName>
    </recommendedName>
</protein>
<evidence type="ECO:0000256" key="1">
    <source>
        <dbReference type="SAM" id="Phobius"/>
    </source>
</evidence>
<feature type="transmembrane region" description="Helical" evidence="1">
    <location>
        <begin position="45"/>
        <end position="72"/>
    </location>
</feature>
<dbReference type="Proteomes" id="UP001482620">
    <property type="component" value="Unassembled WGS sequence"/>
</dbReference>
<evidence type="ECO:0000313" key="2">
    <source>
        <dbReference type="EMBL" id="MEQ2241651.1"/>
    </source>
</evidence>
<name>A0ABV0U9A5_9TELE</name>
<proteinExistence type="predicted"/>
<evidence type="ECO:0000313" key="3">
    <source>
        <dbReference type="Proteomes" id="UP001482620"/>
    </source>
</evidence>
<keyword evidence="3" id="KW-1185">Reference proteome</keyword>
<accession>A0ABV0U9A5</accession>
<evidence type="ECO:0008006" key="4">
    <source>
        <dbReference type="Google" id="ProtNLM"/>
    </source>
</evidence>
<sequence>MFCFLSYLGFSLSAPAHLLLSLCSFSPFIGLICSLSPPDYTHLFALPFLHTSLCIYCSLLVCLFAGFLHWFFVAAPISMLHFSASWSVSLLLRPILHQCFLALFQVFLY</sequence>
<comment type="caution">
    <text evidence="2">The sequence shown here is derived from an EMBL/GenBank/DDBJ whole genome shotgun (WGS) entry which is preliminary data.</text>
</comment>
<gene>
    <name evidence="2" type="ORF">ILYODFUR_027506</name>
</gene>
<keyword evidence="1" id="KW-1133">Transmembrane helix</keyword>
<reference evidence="2 3" key="1">
    <citation type="submission" date="2021-06" db="EMBL/GenBank/DDBJ databases">
        <authorList>
            <person name="Palmer J.M."/>
        </authorList>
    </citation>
    <scope>NUCLEOTIDE SEQUENCE [LARGE SCALE GENOMIC DNA]</scope>
    <source>
        <strain evidence="3">if_2019</strain>
        <tissue evidence="2">Muscle</tissue>
    </source>
</reference>
<keyword evidence="1" id="KW-0812">Transmembrane</keyword>
<dbReference type="EMBL" id="JAHRIQ010061558">
    <property type="protein sequence ID" value="MEQ2241651.1"/>
    <property type="molecule type" value="Genomic_DNA"/>
</dbReference>
<organism evidence="2 3">
    <name type="scientific">Ilyodon furcidens</name>
    <name type="common">goldbreast splitfin</name>
    <dbReference type="NCBI Taxonomy" id="33524"/>
    <lineage>
        <taxon>Eukaryota</taxon>
        <taxon>Metazoa</taxon>
        <taxon>Chordata</taxon>
        <taxon>Craniata</taxon>
        <taxon>Vertebrata</taxon>
        <taxon>Euteleostomi</taxon>
        <taxon>Actinopterygii</taxon>
        <taxon>Neopterygii</taxon>
        <taxon>Teleostei</taxon>
        <taxon>Neoteleostei</taxon>
        <taxon>Acanthomorphata</taxon>
        <taxon>Ovalentaria</taxon>
        <taxon>Atherinomorphae</taxon>
        <taxon>Cyprinodontiformes</taxon>
        <taxon>Goodeidae</taxon>
        <taxon>Ilyodon</taxon>
    </lineage>
</organism>